<proteinExistence type="predicted"/>
<comment type="caution">
    <text evidence="1">The sequence shown here is derived from an EMBL/GenBank/DDBJ whole genome shotgun (WGS) entry which is preliminary data.</text>
</comment>
<reference evidence="1" key="1">
    <citation type="submission" date="2022-10" db="EMBL/GenBank/DDBJ databases">
        <title>Complete Genome of Trichothecium roseum strain YXFP-22015, a Plant Pathogen Isolated from Citrus.</title>
        <authorList>
            <person name="Wang Y."/>
            <person name="Zhu L."/>
        </authorList>
    </citation>
    <scope>NUCLEOTIDE SEQUENCE</scope>
    <source>
        <strain evidence="1">YXFP-22015</strain>
    </source>
</reference>
<evidence type="ECO:0000313" key="1">
    <source>
        <dbReference type="EMBL" id="KAI9904731.1"/>
    </source>
</evidence>
<dbReference type="EMBL" id="CM047940">
    <property type="protein sequence ID" value="KAI9904731.1"/>
    <property type="molecule type" value="Genomic_DNA"/>
</dbReference>
<gene>
    <name evidence="1" type="ORF">N3K66_001260</name>
</gene>
<protein>
    <submittedName>
        <fullName evidence="1">Uncharacterized protein</fullName>
    </submittedName>
</protein>
<dbReference type="Proteomes" id="UP001163324">
    <property type="component" value="Chromosome 1"/>
</dbReference>
<evidence type="ECO:0000313" key="2">
    <source>
        <dbReference type="Proteomes" id="UP001163324"/>
    </source>
</evidence>
<keyword evidence="2" id="KW-1185">Reference proteome</keyword>
<name>A0ACC0VFR4_9HYPO</name>
<sequence>MPNQPESPGAAVSPSRGGRHQVKRSITEVASPKRQQSRHSTSHHHHHHPFHYVPLNYSRHRREKTVDAGLPQSAHPAVNRNSLDMWRSDAGSRNQSRRGSQLVIKEKEDESRSASNRPDKTNQALKLHAEQAKASLRVDGLKQSLSDLHTFSTTAGRRLDETYYAVLEKMSSLQNTIAMLKDLAESSRDIHTTFEKNAGSLESDITRQLHAFGQFDDQQTKIESLQERIKGGRSKIQTLSDRVDTVRRRVESWERADREWQERTRRRLRVTWTVFFAVIVVVVAILVSVNLSSEEAIQELPDKIGSGKYSEGASVISSMAVEDAPMVKSDFPWKKVARTNDDRLRGLDEL</sequence>
<accession>A0ACC0VFR4</accession>
<organism evidence="1 2">
    <name type="scientific">Trichothecium roseum</name>
    <dbReference type="NCBI Taxonomy" id="47278"/>
    <lineage>
        <taxon>Eukaryota</taxon>
        <taxon>Fungi</taxon>
        <taxon>Dikarya</taxon>
        <taxon>Ascomycota</taxon>
        <taxon>Pezizomycotina</taxon>
        <taxon>Sordariomycetes</taxon>
        <taxon>Hypocreomycetidae</taxon>
        <taxon>Hypocreales</taxon>
        <taxon>Hypocreales incertae sedis</taxon>
        <taxon>Trichothecium</taxon>
    </lineage>
</organism>